<name>A0A9Q0SAE2_9DIPT</name>
<dbReference type="EC" id="2.3.1.225" evidence="7"/>
<organism evidence="9 10">
    <name type="scientific">Pseudolycoriella hygida</name>
    <dbReference type="NCBI Taxonomy" id="35572"/>
    <lineage>
        <taxon>Eukaryota</taxon>
        <taxon>Metazoa</taxon>
        <taxon>Ecdysozoa</taxon>
        <taxon>Arthropoda</taxon>
        <taxon>Hexapoda</taxon>
        <taxon>Insecta</taxon>
        <taxon>Pterygota</taxon>
        <taxon>Neoptera</taxon>
        <taxon>Endopterygota</taxon>
        <taxon>Diptera</taxon>
        <taxon>Nematocera</taxon>
        <taxon>Sciaroidea</taxon>
        <taxon>Sciaridae</taxon>
        <taxon>Pseudolycoriella</taxon>
    </lineage>
</organism>
<keyword evidence="5 7" id="KW-0472">Membrane</keyword>
<dbReference type="EMBL" id="WJQU01000001">
    <property type="protein sequence ID" value="KAJ6649715.1"/>
    <property type="molecule type" value="Genomic_DNA"/>
</dbReference>
<dbReference type="AlphaFoldDB" id="A0A9Q0SAE2"/>
<dbReference type="PANTHER" id="PTHR12246">
    <property type="entry name" value="PALMITOYLTRANSFERASE ZDHHC16"/>
    <property type="match status" value="1"/>
</dbReference>
<evidence type="ECO:0000256" key="7">
    <source>
        <dbReference type="RuleBase" id="RU079119"/>
    </source>
</evidence>
<evidence type="ECO:0000259" key="8">
    <source>
        <dbReference type="Pfam" id="PF01529"/>
    </source>
</evidence>
<evidence type="ECO:0000256" key="6">
    <source>
        <dbReference type="ARBA" id="ARBA00023315"/>
    </source>
</evidence>
<evidence type="ECO:0000313" key="9">
    <source>
        <dbReference type="EMBL" id="KAJ6649715.1"/>
    </source>
</evidence>
<accession>A0A9Q0SAE2</accession>
<feature type="transmembrane region" description="Helical" evidence="7">
    <location>
        <begin position="40"/>
        <end position="61"/>
    </location>
</feature>
<comment type="subcellular location">
    <subcellularLocation>
        <location evidence="1">Membrane</location>
        <topology evidence="1">Multi-pass membrane protein</topology>
    </subcellularLocation>
</comment>
<feature type="transmembrane region" description="Helical" evidence="7">
    <location>
        <begin position="73"/>
        <end position="91"/>
    </location>
</feature>
<dbReference type="GO" id="GO:0019706">
    <property type="term" value="F:protein-cysteine S-palmitoyltransferase activity"/>
    <property type="evidence" value="ECO:0007669"/>
    <property type="project" value="UniProtKB-EC"/>
</dbReference>
<evidence type="ECO:0000256" key="1">
    <source>
        <dbReference type="ARBA" id="ARBA00004141"/>
    </source>
</evidence>
<evidence type="ECO:0000313" key="10">
    <source>
        <dbReference type="Proteomes" id="UP001151699"/>
    </source>
</evidence>
<keyword evidence="2 7" id="KW-0808">Transferase</keyword>
<dbReference type="Pfam" id="PF01529">
    <property type="entry name" value="DHHC"/>
    <property type="match status" value="1"/>
</dbReference>
<evidence type="ECO:0000256" key="3">
    <source>
        <dbReference type="ARBA" id="ARBA00022692"/>
    </source>
</evidence>
<comment type="caution">
    <text evidence="9">The sequence shown here is derived from an EMBL/GenBank/DDBJ whole genome shotgun (WGS) entry which is preliminary data.</text>
</comment>
<dbReference type="OrthoDB" id="430659at2759"/>
<evidence type="ECO:0000256" key="4">
    <source>
        <dbReference type="ARBA" id="ARBA00022989"/>
    </source>
</evidence>
<keyword evidence="3 7" id="KW-0812">Transmembrane</keyword>
<feature type="transmembrane region" description="Helical" evidence="7">
    <location>
        <begin position="103"/>
        <end position="119"/>
    </location>
</feature>
<comment type="similarity">
    <text evidence="7">Belongs to the DHHC palmitoyltransferase family.</text>
</comment>
<sequence length="320" mass="36450">MLLTFQDRLRIPWRGGAKQISLEATIPMIILPLSLFVASLNLYCCIVICLTIPLCLGFSYYRLKSKSPRTKFFFLWSFWSVAYLCILFEATVPLMELLPEENAALVLMILLAMFCFYKVKLRAPLNHVVQSTSDEDNLPDITEEQTTLLINEDGESDESDANPNICSKCHKYTPPRTFHCTICQACIVKRDHHNIWLDACIGESNHRFFFFGCIISIMALTLGTNLSLTSICHPFSVGRIFGIPIFLPDDCSEVFDQFDVALCFVGSIYGIMLAICLTMMVVQQIFFISKGVTGTEWHRGDATSRKSCFTNWKIFCCWLR</sequence>
<proteinExistence type="inferred from homology"/>
<feature type="transmembrane region" description="Helical" evidence="7">
    <location>
        <begin position="208"/>
        <end position="228"/>
    </location>
</feature>
<dbReference type="Proteomes" id="UP001151699">
    <property type="component" value="Chromosome A"/>
</dbReference>
<comment type="catalytic activity">
    <reaction evidence="7">
        <text>L-cysteinyl-[protein] + hexadecanoyl-CoA = S-hexadecanoyl-L-cysteinyl-[protein] + CoA</text>
        <dbReference type="Rhea" id="RHEA:36683"/>
        <dbReference type="Rhea" id="RHEA-COMP:10131"/>
        <dbReference type="Rhea" id="RHEA-COMP:11032"/>
        <dbReference type="ChEBI" id="CHEBI:29950"/>
        <dbReference type="ChEBI" id="CHEBI:57287"/>
        <dbReference type="ChEBI" id="CHEBI:57379"/>
        <dbReference type="ChEBI" id="CHEBI:74151"/>
        <dbReference type="EC" id="2.3.1.225"/>
    </reaction>
</comment>
<dbReference type="InterPro" id="IPR001594">
    <property type="entry name" value="Palmitoyltrfase_DHHC"/>
</dbReference>
<dbReference type="PROSITE" id="PS50216">
    <property type="entry name" value="DHHC"/>
    <property type="match status" value="1"/>
</dbReference>
<dbReference type="GO" id="GO:0016020">
    <property type="term" value="C:membrane"/>
    <property type="evidence" value="ECO:0007669"/>
    <property type="project" value="UniProtKB-SubCell"/>
</dbReference>
<gene>
    <name evidence="9" type="primary">Zdhhc23</name>
    <name evidence="9" type="ORF">Bhyg_04954</name>
</gene>
<evidence type="ECO:0000256" key="5">
    <source>
        <dbReference type="ARBA" id="ARBA00023136"/>
    </source>
</evidence>
<evidence type="ECO:0000256" key="2">
    <source>
        <dbReference type="ARBA" id="ARBA00022679"/>
    </source>
</evidence>
<protein>
    <recommendedName>
        <fullName evidence="7">Palmitoyltransferase</fullName>
        <ecNumber evidence="7">2.3.1.225</ecNumber>
    </recommendedName>
</protein>
<feature type="transmembrane region" description="Helical" evidence="7">
    <location>
        <begin position="258"/>
        <end position="282"/>
    </location>
</feature>
<keyword evidence="4 7" id="KW-1133">Transmembrane helix</keyword>
<reference evidence="9" key="1">
    <citation type="submission" date="2022-07" db="EMBL/GenBank/DDBJ databases">
        <authorList>
            <person name="Trinca V."/>
            <person name="Uliana J.V.C."/>
            <person name="Torres T.T."/>
            <person name="Ward R.J."/>
            <person name="Monesi N."/>
        </authorList>
    </citation>
    <scope>NUCLEOTIDE SEQUENCE</scope>
    <source>
        <strain evidence="9">HSMRA1968</strain>
        <tissue evidence="9">Whole embryos</tissue>
    </source>
</reference>
<comment type="domain">
    <text evidence="7">The DHHC domain is required for palmitoyltransferase activity.</text>
</comment>
<feature type="domain" description="Palmitoyltransferase DHHC" evidence="8">
    <location>
        <begin position="162"/>
        <end position="298"/>
    </location>
</feature>
<keyword evidence="10" id="KW-1185">Reference proteome</keyword>
<keyword evidence="6 7" id="KW-0012">Acyltransferase</keyword>
<dbReference type="InterPro" id="IPR039859">
    <property type="entry name" value="PFA4/ZDH16/20/ERF2-like"/>
</dbReference>